<dbReference type="OrthoDB" id="9816120at2"/>
<dbReference type="PANTHER" id="PTHR44103">
    <property type="entry name" value="PROPROTEIN CONVERTASE P"/>
    <property type="match status" value="1"/>
</dbReference>
<evidence type="ECO:0000256" key="1">
    <source>
        <dbReference type="ARBA" id="ARBA00022729"/>
    </source>
</evidence>
<keyword evidence="1" id="KW-0732">Signal</keyword>
<accession>A0A2I0R0B9</accession>
<dbReference type="NCBIfam" id="TIGR04183">
    <property type="entry name" value="Por_Secre_tail"/>
    <property type="match status" value="1"/>
</dbReference>
<dbReference type="Pfam" id="PF13517">
    <property type="entry name" value="FG-GAP_3"/>
    <property type="match status" value="2"/>
</dbReference>
<organism evidence="3 4">
    <name type="scientific">Brumimicrobium salinarum</name>
    <dbReference type="NCBI Taxonomy" id="2058658"/>
    <lineage>
        <taxon>Bacteria</taxon>
        <taxon>Pseudomonadati</taxon>
        <taxon>Bacteroidota</taxon>
        <taxon>Flavobacteriia</taxon>
        <taxon>Flavobacteriales</taxon>
        <taxon>Crocinitomicaceae</taxon>
        <taxon>Brumimicrobium</taxon>
    </lineage>
</organism>
<dbReference type="AlphaFoldDB" id="A0A2I0R0B9"/>
<keyword evidence="4" id="KW-1185">Reference proteome</keyword>
<dbReference type="EMBL" id="PJNI01000017">
    <property type="protein sequence ID" value="PKR79830.1"/>
    <property type="molecule type" value="Genomic_DNA"/>
</dbReference>
<dbReference type="InterPro" id="IPR026444">
    <property type="entry name" value="Secre_tail"/>
</dbReference>
<evidence type="ECO:0000259" key="2">
    <source>
        <dbReference type="Pfam" id="PF18962"/>
    </source>
</evidence>
<comment type="caution">
    <text evidence="3">The sequence shown here is derived from an EMBL/GenBank/DDBJ whole genome shotgun (WGS) entry which is preliminary data.</text>
</comment>
<dbReference type="Gene3D" id="2.130.10.130">
    <property type="entry name" value="Integrin alpha, N-terminal"/>
    <property type="match status" value="2"/>
</dbReference>
<protein>
    <recommendedName>
        <fullName evidence="2">Secretion system C-terminal sorting domain-containing protein</fullName>
    </recommendedName>
</protein>
<dbReference type="SUPFAM" id="SSF69318">
    <property type="entry name" value="Integrin alpha N-terminal domain"/>
    <property type="match status" value="2"/>
</dbReference>
<reference evidence="3 4" key="1">
    <citation type="submission" date="2017-12" db="EMBL/GenBank/DDBJ databases">
        <title>The draft genome sequence of Brumimicrobium saltpan LHR20.</title>
        <authorList>
            <person name="Do Z.-J."/>
            <person name="Luo H.-R."/>
        </authorList>
    </citation>
    <scope>NUCLEOTIDE SEQUENCE [LARGE SCALE GENOMIC DNA]</scope>
    <source>
        <strain evidence="3 4">LHR20</strain>
    </source>
</reference>
<dbReference type="Pfam" id="PF18962">
    <property type="entry name" value="Por_Secre_tail"/>
    <property type="match status" value="1"/>
</dbReference>
<feature type="domain" description="Secretion system C-terminal sorting" evidence="2">
    <location>
        <begin position="674"/>
        <end position="747"/>
    </location>
</feature>
<evidence type="ECO:0000313" key="4">
    <source>
        <dbReference type="Proteomes" id="UP000236654"/>
    </source>
</evidence>
<name>A0A2I0R0B9_9FLAO</name>
<dbReference type="InterPro" id="IPR028994">
    <property type="entry name" value="Integrin_alpha_N"/>
</dbReference>
<dbReference type="InterPro" id="IPR013517">
    <property type="entry name" value="FG-GAP"/>
</dbReference>
<proteinExistence type="predicted"/>
<evidence type="ECO:0000313" key="3">
    <source>
        <dbReference type="EMBL" id="PKR79830.1"/>
    </source>
</evidence>
<gene>
    <name evidence="3" type="ORF">CW751_12800</name>
</gene>
<sequence length="748" mass="82780">MSGCRLHIVICFSVFFVFPYFATSQFNFVYNDAIKVVKNSDTVSLAWSGGMSHPQFSTIDLDFDGIEELIAFEPESSLVNVFKRTNINGELLYSYWHDGSALFPKSLKNRLKLVDFDGDGKKDIFTQGLSGIRVLKNISDSNVGIAWQEYINPVQSLTNSTYSNLYVPSNEIPAYADVDGDGDVDILIFNFVISRVEWHKNMSMEEYGHADSLLYKLEQPCWGNFIENNSGNSIELHSTDAPCGMSFFKPKSNQRHSGGSLLAIDVNKSGLLDLIIGDVEFNNLTLLINGGTSPSANANMISADADFPSDDTPVNLSNFLTAYYEDYDLDGVKDLIVSTTAPGSSDNSKGVWLYKNKGQNDSLDVELVKTNFLQDEMIQNGKGAIPILVDVNHDGKVDLLVANHFYYRESPLSPSSRINYYMNVGTNTEPIFKLINENWENFANSGLPSRVSPTFADLDGDGDLDMVIGVSNGKLYFYENSGGSGPMNFNIAQYQMMDVNGDPISVSNYATPELFDLDNDGKMDLIIGQGNGPLLYYRNVGTPTNFSFELVNDELGNVDLSSAEYVQSVGVPRFIRHDNSTYLFAGNRTGTISLYDNIDGNIDAGSSFNLVSDTYLGIDTRGMSAPFVSQIRNTSEYDLFVGTTLGGVWNYTPGDTTGVGINSEESIDLIHFNIYPNPTKGSFTIRKENGSTSFDYRILDALGRVVLQGENQYEAVEITLSRPKSGIYFVELTDSNKNYKQIKKVIIH</sequence>
<dbReference type="PANTHER" id="PTHR44103:SF1">
    <property type="entry name" value="PROPROTEIN CONVERTASE P"/>
    <property type="match status" value="1"/>
</dbReference>
<dbReference type="Proteomes" id="UP000236654">
    <property type="component" value="Unassembled WGS sequence"/>
</dbReference>
<dbReference type="RefSeq" id="WP_101335426.1">
    <property type="nucleotide sequence ID" value="NZ_PJNI01000017.1"/>
</dbReference>